<comment type="caution">
    <text evidence="5">The sequence shown here is derived from an EMBL/GenBank/DDBJ whole genome shotgun (WGS) entry which is preliminary data.</text>
</comment>
<organism evidence="5 6">
    <name type="scientific">Anaerococcus hydrogenalis</name>
    <dbReference type="NCBI Taxonomy" id="33029"/>
    <lineage>
        <taxon>Bacteria</taxon>
        <taxon>Bacillati</taxon>
        <taxon>Bacillota</taxon>
        <taxon>Tissierellia</taxon>
        <taxon>Tissierellales</taxon>
        <taxon>Peptoniphilaceae</taxon>
        <taxon>Anaerococcus</taxon>
    </lineage>
</organism>
<dbReference type="InterPro" id="IPR016181">
    <property type="entry name" value="Acyl_CoA_acyltransferase"/>
</dbReference>
<dbReference type="InterPro" id="IPR051531">
    <property type="entry name" value="N-acetyltransferase"/>
</dbReference>
<protein>
    <submittedName>
        <fullName evidence="5">GNAT family N-acetyltransferase</fullName>
    </submittedName>
</protein>
<reference evidence="5 6" key="1">
    <citation type="submission" date="2017-09" db="EMBL/GenBank/DDBJ databases">
        <title>Bacterial strain isolated from the female urinary microbiota.</title>
        <authorList>
            <person name="Thomas-White K."/>
            <person name="Kumar N."/>
            <person name="Forster S."/>
            <person name="Putonti C."/>
            <person name="Lawley T."/>
            <person name="Wolfe A.J."/>
        </authorList>
    </citation>
    <scope>NUCLEOTIDE SEQUENCE [LARGE SCALE GENOMIC DNA]</scope>
    <source>
        <strain evidence="5 6">UMB0204</strain>
    </source>
</reference>
<gene>
    <name evidence="5" type="ORF">CJ192_04325</name>
</gene>
<evidence type="ECO:0000256" key="3">
    <source>
        <dbReference type="ARBA" id="ARBA00038502"/>
    </source>
</evidence>
<dbReference type="Proteomes" id="UP000235658">
    <property type="component" value="Unassembled WGS sequence"/>
</dbReference>
<comment type="similarity">
    <text evidence="3">Belongs to the acetyltransferase family. RimJ subfamily.</text>
</comment>
<dbReference type="Gene3D" id="3.40.630.30">
    <property type="match status" value="1"/>
</dbReference>
<dbReference type="SUPFAM" id="SSF55729">
    <property type="entry name" value="Acyl-CoA N-acyltransferases (Nat)"/>
    <property type="match status" value="1"/>
</dbReference>
<dbReference type="InterPro" id="IPR000182">
    <property type="entry name" value="GNAT_dom"/>
</dbReference>
<proteinExistence type="inferred from homology"/>
<keyword evidence="1 5" id="KW-0808">Transferase</keyword>
<dbReference type="PROSITE" id="PS51186">
    <property type="entry name" value="GNAT"/>
    <property type="match status" value="1"/>
</dbReference>
<sequence>MKIIGKDDHIYLKKLDLDDAYDLRKWDMNEDERLKGYNYGNFSQIDCEVWFMNVNIYRKRYFAVKKIEDDSLIAFIGLKNFNPILRKSELGIVFDPRYTSKGYGYKAMKILLDYYFNDLKFYQLDLDVNDFNKRALNLYEKLGFKKTGKTAEVFENQEINPDGENFFYRNGKVYSVITKMRIRKDGR</sequence>
<feature type="domain" description="N-acetyltransferase" evidence="4">
    <location>
        <begin position="10"/>
        <end position="170"/>
    </location>
</feature>
<dbReference type="AlphaFoldDB" id="A0A2N6UJY6"/>
<dbReference type="Pfam" id="PF13302">
    <property type="entry name" value="Acetyltransf_3"/>
    <property type="match status" value="1"/>
</dbReference>
<name>A0A2N6UJY6_9FIRM</name>
<evidence type="ECO:0000256" key="2">
    <source>
        <dbReference type="ARBA" id="ARBA00023315"/>
    </source>
</evidence>
<keyword evidence="2" id="KW-0012">Acyltransferase</keyword>
<dbReference type="EMBL" id="PNHP01000002">
    <property type="protein sequence ID" value="PMC81982.1"/>
    <property type="molecule type" value="Genomic_DNA"/>
</dbReference>
<evidence type="ECO:0000313" key="5">
    <source>
        <dbReference type="EMBL" id="PMC81982.1"/>
    </source>
</evidence>
<dbReference type="PANTHER" id="PTHR43792">
    <property type="entry name" value="GNAT FAMILY, PUTATIVE (AFU_ORTHOLOGUE AFUA_3G00765)-RELATED-RELATED"/>
    <property type="match status" value="1"/>
</dbReference>
<evidence type="ECO:0000256" key="1">
    <source>
        <dbReference type="ARBA" id="ARBA00022679"/>
    </source>
</evidence>
<dbReference type="GO" id="GO:0016747">
    <property type="term" value="F:acyltransferase activity, transferring groups other than amino-acyl groups"/>
    <property type="evidence" value="ECO:0007669"/>
    <property type="project" value="InterPro"/>
</dbReference>
<accession>A0A2N6UJY6</accession>
<dbReference type="RefSeq" id="WP_102197904.1">
    <property type="nucleotide sequence ID" value="NZ_CAUPDS010000013.1"/>
</dbReference>
<evidence type="ECO:0000313" key="6">
    <source>
        <dbReference type="Proteomes" id="UP000235658"/>
    </source>
</evidence>
<dbReference type="GeneID" id="84578404"/>
<dbReference type="PANTHER" id="PTHR43792:SF8">
    <property type="entry name" value="[RIBOSOMAL PROTEIN US5]-ALANINE N-ACETYLTRANSFERASE"/>
    <property type="match status" value="1"/>
</dbReference>
<evidence type="ECO:0000259" key="4">
    <source>
        <dbReference type="PROSITE" id="PS51186"/>
    </source>
</evidence>